<evidence type="ECO:0000313" key="5">
    <source>
        <dbReference type="Proteomes" id="UP000193978"/>
    </source>
</evidence>
<dbReference type="KEGG" id="mbry:B1812_17340"/>
<keyword evidence="5" id="KW-1185">Reference proteome</keyword>
<dbReference type="OrthoDB" id="9764467at2"/>
<organism evidence="4 5">
    <name type="scientific">Methylocystis bryophila</name>
    <dbReference type="NCBI Taxonomy" id="655015"/>
    <lineage>
        <taxon>Bacteria</taxon>
        <taxon>Pseudomonadati</taxon>
        <taxon>Pseudomonadota</taxon>
        <taxon>Alphaproteobacteria</taxon>
        <taxon>Hyphomicrobiales</taxon>
        <taxon>Methylocystaceae</taxon>
        <taxon>Methylocystis</taxon>
    </lineage>
</organism>
<protein>
    <recommendedName>
        <fullName evidence="3">YhaN AAA domain-containing protein</fullName>
    </recommendedName>
</protein>
<dbReference type="PANTHER" id="PTHR41259:SF1">
    <property type="entry name" value="DOUBLE-STRAND BREAK REPAIR RAD50 ATPASE, PUTATIVE-RELATED"/>
    <property type="match status" value="1"/>
</dbReference>
<feature type="coiled-coil region" evidence="1">
    <location>
        <begin position="206"/>
        <end position="240"/>
    </location>
</feature>
<reference evidence="4 5" key="1">
    <citation type="submission" date="2017-02" db="EMBL/GenBank/DDBJ databases">
        <authorList>
            <person name="Peterson S.W."/>
        </authorList>
    </citation>
    <scope>NUCLEOTIDE SEQUENCE [LARGE SCALE GENOMIC DNA]</scope>
    <source>
        <strain evidence="4 5">S285</strain>
    </source>
</reference>
<feature type="compositionally biased region" description="Basic and acidic residues" evidence="2">
    <location>
        <begin position="847"/>
        <end position="863"/>
    </location>
</feature>
<sequence>MRIERLHLERYGRFTDRILEFRPDACLHILLGANEAGKTSALHAIGDLLFGFEARTDYDFQHEQKTLRVGANLRLGDGGALSIRRRKGNKNTLLDENDKPLADDGLAPLLGSLTRATFFAEFGLTSAALRAGGDALLQSGGRLAETLAASSAQLSALTRLRAGLAEEADALFGSRRAERKAFYGTLDRHHEAEKRLRDAVVTAESFAAAQKAVAETEAQRERLDREHDELSRDLKRRERAFRVWRKLNQLRRLREEMAGLSDLPAVSPELVKEWREAFELQAKVEEDLARQQIEEMEATEEIAALKIDAPLMEMAAEIEALRERLGETRKAESDLPRRREAARAAREQLNELARRLGVADADALIARQPSDAAIIGVEAALEARNDAEKRLIAAQETMAEAERRLQELERGQESQAQIVDPAPFRRRIAAFVDIGSEADRARRERLAQDHAEAELFKEAQRLDPSPGAPDALARLPLPDSARIESFRRLFEELKDFEQREAREAERLAQSLAKIEEELSALRRAGEVATRDELAKARHVRDETLAQLEARLETDLIARRDALAKLVAADRRVDAVTDSLLDDGARAARFANAMERREKLLQERESCARAIEEGEKRRETASSEWRRLWSTSGLEPHSPAEMLQWVEDAREILEKRRRIEEARLALVALTQKLEENRAALTGLGQDLGEVVDRDLPIDALYKQTRAALERLEADWSAAQGWAARSESALAELARAKRQREIAQSKLEQAQADWPKAIAGLGLAENASSIEAKAALAVWRAVPPPRQALLSERHRIQTMEADIASFEAAVDRLIASAAPDLASLPQRDALTALGQRLADSRQAATKRSTLQEKQQRREEARKKLLRRSEGAASALASAYEVLGVRESASLRASLDRLDRRFECETGLKEAQRDLVESGDGLDEAMLLEEQAGFEFDALPGEIERAKIAVKNMVDQIALAETRVHEARRLRDALAEGRDAVGAAAEKAEAAAELLDVSRRWLRRAAAARLATLAIERHRETTADPLIARASVLFAAATDGAFQTLGVDYDDADAPTLVGLRESGQRVAVAGMSEGTRDQLFLALRLALLELRKGEPLPFIGDDLLASFDDDRTRRALELLAQFGRERQAILFTHHRHVAEIASQMTDVRIDVVRL</sequence>
<feature type="coiled-coil region" evidence="1">
    <location>
        <begin position="487"/>
        <end position="531"/>
    </location>
</feature>
<dbReference type="EMBL" id="CP019948">
    <property type="protein sequence ID" value="ARN82556.1"/>
    <property type="molecule type" value="Genomic_DNA"/>
</dbReference>
<dbReference type="Proteomes" id="UP000193978">
    <property type="component" value="Chromosome"/>
</dbReference>
<feature type="coiled-coil region" evidence="1">
    <location>
        <begin position="724"/>
        <end position="751"/>
    </location>
</feature>
<feature type="domain" description="YhaN AAA" evidence="3">
    <location>
        <begin position="1"/>
        <end position="205"/>
    </location>
</feature>
<dbReference type="InterPro" id="IPR027417">
    <property type="entry name" value="P-loop_NTPase"/>
</dbReference>
<name>A0A1W6MYE6_9HYPH</name>
<dbReference type="AlphaFoldDB" id="A0A1W6MYE6"/>
<evidence type="ECO:0000256" key="2">
    <source>
        <dbReference type="SAM" id="MobiDB-lite"/>
    </source>
</evidence>
<evidence type="ECO:0000313" key="4">
    <source>
        <dbReference type="EMBL" id="ARN82556.1"/>
    </source>
</evidence>
<evidence type="ECO:0000259" key="3">
    <source>
        <dbReference type="Pfam" id="PF13514"/>
    </source>
</evidence>
<proteinExistence type="predicted"/>
<dbReference type="SUPFAM" id="SSF52540">
    <property type="entry name" value="P-loop containing nucleoside triphosphate hydrolases"/>
    <property type="match status" value="1"/>
</dbReference>
<feature type="region of interest" description="Disordered" evidence="2">
    <location>
        <begin position="838"/>
        <end position="863"/>
    </location>
</feature>
<feature type="coiled-coil region" evidence="1">
    <location>
        <begin position="281"/>
        <end position="418"/>
    </location>
</feature>
<dbReference type="RefSeq" id="WP_085772686.1">
    <property type="nucleotide sequence ID" value="NZ_AP027149.1"/>
</dbReference>
<dbReference type="STRING" id="655015.B1812_17340"/>
<feature type="coiled-coil region" evidence="1">
    <location>
        <begin position="651"/>
        <end position="678"/>
    </location>
</feature>
<dbReference type="PANTHER" id="PTHR41259">
    <property type="entry name" value="DOUBLE-STRAND BREAK REPAIR RAD50 ATPASE, PUTATIVE-RELATED"/>
    <property type="match status" value="1"/>
</dbReference>
<keyword evidence="1" id="KW-0175">Coiled coil</keyword>
<dbReference type="InterPro" id="IPR038734">
    <property type="entry name" value="YhaN_AAA"/>
</dbReference>
<dbReference type="Pfam" id="PF13514">
    <property type="entry name" value="AAA_27"/>
    <property type="match status" value="1"/>
</dbReference>
<evidence type="ECO:0000256" key="1">
    <source>
        <dbReference type="SAM" id="Coils"/>
    </source>
</evidence>
<accession>A0A1W6MYE6</accession>
<gene>
    <name evidence="4" type="ORF">B1812_17340</name>
</gene>
<dbReference type="Gene3D" id="3.40.50.300">
    <property type="entry name" value="P-loop containing nucleotide triphosphate hydrolases"/>
    <property type="match status" value="2"/>
</dbReference>